<dbReference type="PROSITE" id="PS51192">
    <property type="entry name" value="HELICASE_ATP_BIND_1"/>
    <property type="match status" value="1"/>
</dbReference>
<evidence type="ECO:0000313" key="3">
    <source>
        <dbReference type="EMBL" id="MDS0223466.1"/>
    </source>
</evidence>
<dbReference type="Pfam" id="PF00271">
    <property type="entry name" value="Helicase_C"/>
    <property type="match status" value="1"/>
</dbReference>
<dbReference type="InterPro" id="IPR001650">
    <property type="entry name" value="Helicase_C-like"/>
</dbReference>
<feature type="domain" description="Helicase ATP-binding" evidence="1">
    <location>
        <begin position="255"/>
        <end position="422"/>
    </location>
</feature>
<dbReference type="AlphaFoldDB" id="A0AAE4F0B3"/>
<dbReference type="GO" id="GO:0016787">
    <property type="term" value="F:hydrolase activity"/>
    <property type="evidence" value="ECO:0007669"/>
    <property type="project" value="InterPro"/>
</dbReference>
<dbReference type="EMBL" id="JAMQOM010000015">
    <property type="protein sequence ID" value="MDS0223466.1"/>
    <property type="molecule type" value="Genomic_DNA"/>
</dbReference>
<feature type="domain" description="Helicase C-terminal" evidence="2">
    <location>
        <begin position="479"/>
        <end position="642"/>
    </location>
</feature>
<dbReference type="SMART" id="SM00487">
    <property type="entry name" value="DEXDc"/>
    <property type="match status" value="1"/>
</dbReference>
<dbReference type="InterPro" id="IPR006935">
    <property type="entry name" value="Helicase/UvrB_N"/>
</dbReference>
<dbReference type="SUPFAM" id="SSF52540">
    <property type="entry name" value="P-loop containing nucleoside triphosphate hydrolases"/>
    <property type="match status" value="1"/>
</dbReference>
<dbReference type="PROSITE" id="PS51194">
    <property type="entry name" value="HELICASE_CTER"/>
    <property type="match status" value="1"/>
</dbReference>
<keyword evidence="3" id="KW-0547">Nucleotide-binding</keyword>
<dbReference type="GO" id="GO:0005524">
    <property type="term" value="F:ATP binding"/>
    <property type="evidence" value="ECO:0007669"/>
    <property type="project" value="InterPro"/>
</dbReference>
<evidence type="ECO:0000259" key="1">
    <source>
        <dbReference type="PROSITE" id="PS51192"/>
    </source>
</evidence>
<accession>A0AAE4F0B3</accession>
<dbReference type="SMART" id="SM00490">
    <property type="entry name" value="HELICc"/>
    <property type="match status" value="1"/>
</dbReference>
<dbReference type="InterPro" id="IPR014001">
    <property type="entry name" value="Helicase_ATP-bd"/>
</dbReference>
<dbReference type="CDD" id="cd09179">
    <property type="entry name" value="PLDc_N_DEXD_a"/>
    <property type="match status" value="1"/>
</dbReference>
<evidence type="ECO:0000313" key="4">
    <source>
        <dbReference type="Proteomes" id="UP001253439"/>
    </source>
</evidence>
<dbReference type="InterPro" id="IPR027417">
    <property type="entry name" value="P-loop_NTPase"/>
</dbReference>
<dbReference type="InterPro" id="IPR050742">
    <property type="entry name" value="Helicase_Restrict-Modif_Enz"/>
</dbReference>
<dbReference type="Gene3D" id="3.40.50.300">
    <property type="entry name" value="P-loop containing nucleotide triphosphate hydrolases"/>
    <property type="match status" value="2"/>
</dbReference>
<dbReference type="PANTHER" id="PTHR47396">
    <property type="entry name" value="TYPE I RESTRICTION ENZYME ECOKI R PROTEIN"/>
    <property type="match status" value="1"/>
</dbReference>
<dbReference type="GO" id="GO:0004386">
    <property type="term" value="F:helicase activity"/>
    <property type="evidence" value="ECO:0007669"/>
    <property type="project" value="UniProtKB-KW"/>
</dbReference>
<keyword evidence="3" id="KW-0067">ATP-binding</keyword>
<sequence length="655" mass="74397">MDRTNTRLKDIELPLLQETATDDLIEDFYTPCLQVATEYKRAVGYFTSSWFEVAATGMAGLADNGGTAKWIISPKLATDDWEAIKRGEAAQRDRELYSQMDSLVGDLHTNLKENTQNTLAWLIADGLLQIKIAVAQDPLGGDFHDKWGIIIDEFGDKIAFHGSQNDSRKSLTNYEANSIFTSWRSELDETRVQQHEQRFDDLWDNKKSGVQCFSLPDSVNLDIVELRSDERPYQDPGEKTKLTSPYRWRHQEEAVTAFIEAEAGILEMATGTGKTRTSLKVLDQLLRDDEIENLVVATHGNDLLNQWKNTILEHFSPHEMFLYCQYGGEKKLGNYLASNNNRLEVLLTSYANLGDAIEGDTKDKLADSLLICDEVHNMGAEAKQEQLGGKLDVFPYRLGLSATPFDPYDPDRNEFLKNEVGPVVYEFGLESAIRRGILCEFDYTPLTYELSDDDKKAQKEAFSKFAGLKRQNPSIPQSQLYIMLSRVRKESHQKLPILREYLSDNPNILDSCIIFVETKDFGHEVQQIIFDYVDDFHTYYGEDDESNLEAFSHGTLSTLVTSRAISEGIDIQSVKNIILCTAPRSRGTTIQRIGRALRKDPSNPNKKANIVDFVVGSDINREIIEDADDEDQSMTPPDKDRYEWLRELNTVTQLE</sequence>
<keyword evidence="4" id="KW-1185">Reference proteome</keyword>
<gene>
    <name evidence="3" type="ORF">NDI54_19175</name>
</gene>
<proteinExistence type="predicted"/>
<comment type="caution">
    <text evidence="3">The sequence shown here is derived from an EMBL/GenBank/DDBJ whole genome shotgun (WGS) entry which is preliminary data.</text>
</comment>
<keyword evidence="3" id="KW-0347">Helicase</keyword>
<dbReference type="GO" id="GO:0140097">
    <property type="term" value="F:catalytic activity, acting on DNA"/>
    <property type="evidence" value="ECO:0007669"/>
    <property type="project" value="UniProtKB-ARBA"/>
</dbReference>
<evidence type="ECO:0000259" key="2">
    <source>
        <dbReference type="PROSITE" id="PS51194"/>
    </source>
</evidence>
<dbReference type="RefSeq" id="WP_310897997.1">
    <property type="nucleotide sequence ID" value="NZ_JAMQOM010000015.1"/>
</dbReference>
<dbReference type="Pfam" id="PF04851">
    <property type="entry name" value="ResIII"/>
    <property type="match status" value="1"/>
</dbReference>
<dbReference type="CDD" id="cd18785">
    <property type="entry name" value="SF2_C"/>
    <property type="match status" value="1"/>
</dbReference>
<name>A0AAE4F0B3_9EURY</name>
<reference evidence="3 4" key="1">
    <citation type="submission" date="2022-06" db="EMBL/GenBank/DDBJ databases">
        <title>Haloarcula sp. a new haloarchaeum isolate from saline soil.</title>
        <authorList>
            <person name="Strakova D."/>
            <person name="Galisteo C."/>
            <person name="Sanchez-Porro C."/>
            <person name="Ventosa A."/>
        </authorList>
    </citation>
    <scope>NUCLEOTIDE SEQUENCE [LARGE SCALE GENOMIC DNA]</scope>
    <source>
        <strain evidence="3 4">S1AR25-5A</strain>
    </source>
</reference>
<dbReference type="PANTHER" id="PTHR47396:SF1">
    <property type="entry name" value="ATP-DEPENDENT HELICASE IRC3-RELATED"/>
    <property type="match status" value="1"/>
</dbReference>
<dbReference type="GO" id="GO:0003677">
    <property type="term" value="F:DNA binding"/>
    <property type="evidence" value="ECO:0007669"/>
    <property type="project" value="InterPro"/>
</dbReference>
<dbReference type="Proteomes" id="UP001253439">
    <property type="component" value="Unassembled WGS sequence"/>
</dbReference>
<protein>
    <submittedName>
        <fullName evidence="3">DEAD/DEAH box helicase family protein</fullName>
    </submittedName>
</protein>
<dbReference type="GO" id="GO:0005829">
    <property type="term" value="C:cytosol"/>
    <property type="evidence" value="ECO:0007669"/>
    <property type="project" value="TreeGrafter"/>
</dbReference>
<organism evidence="3 4">
    <name type="scientific">Haloarcula terrestris</name>
    <dbReference type="NCBI Taxonomy" id="2950533"/>
    <lineage>
        <taxon>Archaea</taxon>
        <taxon>Methanobacteriati</taxon>
        <taxon>Methanobacteriota</taxon>
        <taxon>Stenosarchaea group</taxon>
        <taxon>Halobacteria</taxon>
        <taxon>Halobacteriales</taxon>
        <taxon>Haloarculaceae</taxon>
        <taxon>Haloarcula</taxon>
    </lineage>
</organism>
<keyword evidence="3" id="KW-0378">Hydrolase</keyword>